<proteinExistence type="inferred from homology"/>
<organism evidence="5">
    <name type="scientific">marine metagenome</name>
    <dbReference type="NCBI Taxonomy" id="408172"/>
    <lineage>
        <taxon>unclassified sequences</taxon>
        <taxon>metagenomes</taxon>
        <taxon>ecological metagenomes</taxon>
    </lineage>
</organism>
<keyword evidence="2" id="KW-0479">Metal-binding</keyword>
<dbReference type="InterPro" id="IPR002828">
    <property type="entry name" value="SurE-like_Pase/nucleotidase"/>
</dbReference>
<dbReference type="AlphaFoldDB" id="A0A382MGR7"/>
<dbReference type="InterPro" id="IPR030048">
    <property type="entry name" value="SurE"/>
</dbReference>
<evidence type="ECO:0000313" key="5">
    <source>
        <dbReference type="EMBL" id="SVC48069.1"/>
    </source>
</evidence>
<feature type="non-terminal residue" evidence="5">
    <location>
        <position position="1"/>
    </location>
</feature>
<accession>A0A382MGR7</accession>
<evidence type="ECO:0000256" key="1">
    <source>
        <dbReference type="ARBA" id="ARBA00011062"/>
    </source>
</evidence>
<evidence type="ECO:0000259" key="4">
    <source>
        <dbReference type="Pfam" id="PF01975"/>
    </source>
</evidence>
<protein>
    <recommendedName>
        <fullName evidence="4">Survival protein SurE-like phosphatase/nucleotidase domain-containing protein</fullName>
    </recommendedName>
</protein>
<dbReference type="InterPro" id="IPR036523">
    <property type="entry name" value="SurE-like_sf"/>
</dbReference>
<feature type="domain" description="Survival protein SurE-like phosphatase/nucleotidase" evidence="4">
    <location>
        <begin position="1"/>
        <end position="115"/>
    </location>
</feature>
<name>A0A382MGR7_9ZZZZ</name>
<dbReference type="EMBL" id="UINC01093560">
    <property type="protein sequence ID" value="SVC48069.1"/>
    <property type="molecule type" value="Genomic_DNA"/>
</dbReference>
<dbReference type="GO" id="GO:0046872">
    <property type="term" value="F:metal ion binding"/>
    <property type="evidence" value="ECO:0007669"/>
    <property type="project" value="UniProtKB-KW"/>
</dbReference>
<reference evidence="5" key="1">
    <citation type="submission" date="2018-05" db="EMBL/GenBank/DDBJ databases">
        <authorList>
            <person name="Lanie J.A."/>
            <person name="Ng W.-L."/>
            <person name="Kazmierczak K.M."/>
            <person name="Andrzejewski T.M."/>
            <person name="Davidsen T.M."/>
            <person name="Wayne K.J."/>
            <person name="Tettelin H."/>
            <person name="Glass J.I."/>
            <person name="Rusch D."/>
            <person name="Podicherti R."/>
            <person name="Tsui H.-C.T."/>
            <person name="Winkler M.E."/>
        </authorList>
    </citation>
    <scope>NUCLEOTIDE SEQUENCE</scope>
</reference>
<evidence type="ECO:0000256" key="3">
    <source>
        <dbReference type="ARBA" id="ARBA00022801"/>
    </source>
</evidence>
<gene>
    <name evidence="5" type="ORF">METZ01_LOCUS300923</name>
</gene>
<dbReference type="SUPFAM" id="SSF64167">
    <property type="entry name" value="SurE-like"/>
    <property type="match status" value="1"/>
</dbReference>
<comment type="similarity">
    <text evidence="1">Belongs to the SurE nucleotidase family.</text>
</comment>
<dbReference type="PANTHER" id="PTHR30457">
    <property type="entry name" value="5'-NUCLEOTIDASE SURE"/>
    <property type="match status" value="1"/>
</dbReference>
<dbReference type="GO" id="GO:0008252">
    <property type="term" value="F:nucleotidase activity"/>
    <property type="evidence" value="ECO:0007669"/>
    <property type="project" value="InterPro"/>
</dbReference>
<evidence type="ECO:0000256" key="2">
    <source>
        <dbReference type="ARBA" id="ARBA00022723"/>
    </source>
</evidence>
<sequence>PGDAAIVGLDHLSKSTDILISGINQGANIGFDLSISGTVGAALQGYFRGITSLAISYAMTPQTEVDWETAEHIASIICGKALSEEIPKKSFLNINIPLVAIGEIAGLVVTRAEETGYFQLEDAKNNTSKLKRKTLGEPKPIPQTGTDLWALSQKYVSICPIQINLTDYRKMDALGKVLNENWKEKEI</sequence>
<dbReference type="Pfam" id="PF01975">
    <property type="entry name" value="SurE"/>
    <property type="match status" value="1"/>
</dbReference>
<keyword evidence="3" id="KW-0378">Hydrolase</keyword>
<dbReference type="PANTHER" id="PTHR30457:SF0">
    <property type="entry name" value="PHOSPHATASE, PUTATIVE (AFU_ORTHOLOGUE AFUA_4G01070)-RELATED"/>
    <property type="match status" value="1"/>
</dbReference>
<dbReference type="Gene3D" id="3.40.1210.10">
    <property type="entry name" value="Survival protein SurE-like phosphatase/nucleotidase"/>
    <property type="match status" value="1"/>
</dbReference>